<dbReference type="EMBL" id="JXJN01002020">
    <property type="status" value="NOT_ANNOTATED_CDS"/>
    <property type="molecule type" value="Genomic_DNA"/>
</dbReference>
<reference evidence="2" key="1">
    <citation type="submission" date="2015-01" db="EMBL/GenBank/DDBJ databases">
        <authorList>
            <person name="Aksoy S."/>
            <person name="Warren W."/>
            <person name="Wilson R.K."/>
        </authorList>
    </citation>
    <scope>NUCLEOTIDE SEQUENCE [LARGE SCALE GENOMIC DNA]</scope>
    <source>
        <strain evidence="2">IAEA</strain>
    </source>
</reference>
<proteinExistence type="predicted"/>
<evidence type="ECO:0000313" key="1">
    <source>
        <dbReference type="EnsemblMetazoa" id="GPPI005200-PA"/>
    </source>
</evidence>
<dbReference type="Proteomes" id="UP000092460">
    <property type="component" value="Unassembled WGS sequence"/>
</dbReference>
<keyword evidence="2" id="KW-1185">Reference proteome</keyword>
<dbReference type="AlphaFoldDB" id="A0A1B0AQS4"/>
<sequence>MVELLQFLNSVDDFDSEALDKSSFLRSLLMQLKLYCNEACLNSRCDICAKVLNTLVTQNYVLVLRNNLLFHIILMKKYAFNSDYKTNQDNIVA</sequence>
<dbReference type="EnsemblMetazoa" id="GPPI005200-RA">
    <property type="protein sequence ID" value="GPPI005200-PA"/>
    <property type="gene ID" value="GPPI005200"/>
</dbReference>
<name>A0A1B0AQS4_9MUSC</name>
<dbReference type="VEuPathDB" id="VectorBase:GPPI005200"/>
<reference evidence="1" key="2">
    <citation type="submission" date="2020-05" db="UniProtKB">
        <authorList>
            <consortium name="EnsemblMetazoa"/>
        </authorList>
    </citation>
    <scope>IDENTIFICATION</scope>
    <source>
        <strain evidence="1">IAEA</strain>
    </source>
</reference>
<accession>A0A1B0AQS4</accession>
<organism evidence="1 2">
    <name type="scientific">Glossina palpalis gambiensis</name>
    <dbReference type="NCBI Taxonomy" id="67801"/>
    <lineage>
        <taxon>Eukaryota</taxon>
        <taxon>Metazoa</taxon>
        <taxon>Ecdysozoa</taxon>
        <taxon>Arthropoda</taxon>
        <taxon>Hexapoda</taxon>
        <taxon>Insecta</taxon>
        <taxon>Pterygota</taxon>
        <taxon>Neoptera</taxon>
        <taxon>Endopterygota</taxon>
        <taxon>Diptera</taxon>
        <taxon>Brachycera</taxon>
        <taxon>Muscomorpha</taxon>
        <taxon>Hippoboscoidea</taxon>
        <taxon>Glossinidae</taxon>
        <taxon>Glossina</taxon>
    </lineage>
</organism>
<protein>
    <submittedName>
        <fullName evidence="1">Uncharacterized protein</fullName>
    </submittedName>
</protein>
<evidence type="ECO:0000313" key="2">
    <source>
        <dbReference type="Proteomes" id="UP000092460"/>
    </source>
</evidence>